<dbReference type="SUPFAM" id="SSF52317">
    <property type="entry name" value="Class I glutamine amidotransferase-like"/>
    <property type="match status" value="1"/>
</dbReference>
<accession>A0ABY4YU87</accession>
<evidence type="ECO:0000313" key="2">
    <source>
        <dbReference type="EMBL" id="USQ80147.1"/>
    </source>
</evidence>
<feature type="compositionally biased region" description="Polar residues" evidence="1">
    <location>
        <begin position="329"/>
        <end position="339"/>
    </location>
</feature>
<gene>
    <name evidence="2" type="ORF">NF556_00335</name>
</gene>
<keyword evidence="3" id="KW-1185">Reference proteome</keyword>
<feature type="region of interest" description="Disordered" evidence="1">
    <location>
        <begin position="316"/>
        <end position="339"/>
    </location>
</feature>
<dbReference type="Proteomes" id="UP001056455">
    <property type="component" value="Chromosome"/>
</dbReference>
<feature type="region of interest" description="Disordered" evidence="1">
    <location>
        <begin position="1"/>
        <end position="40"/>
    </location>
</feature>
<protein>
    <submittedName>
        <fullName evidence="2">Uncharacterized protein</fullName>
    </submittedName>
</protein>
<evidence type="ECO:0000313" key="3">
    <source>
        <dbReference type="Proteomes" id="UP001056455"/>
    </source>
</evidence>
<organism evidence="2 3">
    <name type="scientific">Ornithinimicrobium faecis</name>
    <dbReference type="NCBI Taxonomy" id="2934158"/>
    <lineage>
        <taxon>Bacteria</taxon>
        <taxon>Bacillati</taxon>
        <taxon>Actinomycetota</taxon>
        <taxon>Actinomycetes</taxon>
        <taxon>Micrococcales</taxon>
        <taxon>Ornithinimicrobiaceae</taxon>
        <taxon>Ornithinimicrobium</taxon>
    </lineage>
</organism>
<dbReference type="EMBL" id="CP099489">
    <property type="protein sequence ID" value="USQ80147.1"/>
    <property type="molecule type" value="Genomic_DNA"/>
</dbReference>
<sequence>MPAEGRAEGPTEAQADGPTETQAAGHRGGPHASITLLGPQRRPRVDSVLRSLQLHGARAAIINAGWREREPEDELLVSLNAGNAVNLRLWHRMQEVWDADPEFAAADRQRRMLLEEMQDLYVVALDHVIDALRAMRNRVPRSQSVQAAALGDAEQIMREIDQLHLERVNQVHADFWERWPPHERRAVQLLRDLVSSELADAEVILVPGGHVGVLVGAMHLFNIAPQLRVPIVAWGAGAMALTDRVVLFHDRAVHGPSVSEVFTSGLGLVKDTVAFPGARERLDLGNPQRMGVLARRFAPSQCLLLNDRARVDIRPGGGLPDDAPVLDQDGTQTLMESVR</sequence>
<reference evidence="2" key="1">
    <citation type="submission" date="2022-06" db="EMBL/GenBank/DDBJ databases">
        <title>Ornithinimicrobium HY1793.</title>
        <authorList>
            <person name="Huang Y."/>
        </authorList>
    </citation>
    <scope>NUCLEOTIDE SEQUENCE</scope>
    <source>
        <strain evidence="2">HY1793</strain>
    </source>
</reference>
<proteinExistence type="predicted"/>
<name>A0ABY4YU87_9MICO</name>
<dbReference type="RefSeq" id="WP_252593523.1">
    <property type="nucleotide sequence ID" value="NZ_CP099489.1"/>
</dbReference>
<dbReference type="Gene3D" id="3.40.50.880">
    <property type="match status" value="1"/>
</dbReference>
<dbReference type="InterPro" id="IPR029062">
    <property type="entry name" value="Class_I_gatase-like"/>
</dbReference>
<evidence type="ECO:0000256" key="1">
    <source>
        <dbReference type="SAM" id="MobiDB-lite"/>
    </source>
</evidence>